<dbReference type="InterPro" id="IPR016181">
    <property type="entry name" value="Acyl_CoA_acyltransferase"/>
</dbReference>
<feature type="chain" id="PRO_5030589039" description="N-acetyltransferase domain-containing protein" evidence="1">
    <location>
        <begin position="28"/>
        <end position="334"/>
    </location>
</feature>
<sequence>MAATAAFTMHARGMRAAVLFIMSTVSAFVTPVGRTSSRSLTGCPPTTHLPSHPAVSRNSMLRYRAISKAGLGRAKGAAASLAVPHCYGQRSLSGGFRSDVRMSFSFESATYGISPILRPLRRWKQPDVVLDAVQIRGVQRQDTLALAELCTDCFFGEHRFSDGPIIFAQRLFYFVGVLQSIARRIGFEEGRQCKLFVAEINGEICGCVDLAIHVYEYRERKLELSKDTMPALGSYAWRPYIASLAVRREFRRQGIARSLLKEAEQTARDWGHHEILLEVAHVNLGALAFYKQSGYRILSFDALGAGTTQVDSRGFYWEVYPVGKYLLGKQIWLW</sequence>
<dbReference type="Gene3D" id="3.40.630.30">
    <property type="match status" value="1"/>
</dbReference>
<evidence type="ECO:0000259" key="2">
    <source>
        <dbReference type="PROSITE" id="PS51186"/>
    </source>
</evidence>
<gene>
    <name evidence="3" type="ORF">PCAR00345_LOCUS10648</name>
</gene>
<dbReference type="AlphaFoldDB" id="A0A7S4EX32"/>
<dbReference type="GO" id="GO:0016747">
    <property type="term" value="F:acyltransferase activity, transferring groups other than amino-acyl groups"/>
    <property type="evidence" value="ECO:0007669"/>
    <property type="project" value="InterPro"/>
</dbReference>
<dbReference type="CDD" id="cd04301">
    <property type="entry name" value="NAT_SF"/>
    <property type="match status" value="1"/>
</dbReference>
<dbReference type="Pfam" id="PF00583">
    <property type="entry name" value="Acetyltransf_1"/>
    <property type="match status" value="1"/>
</dbReference>
<feature type="domain" description="N-acetyltransferase" evidence="2">
    <location>
        <begin position="133"/>
        <end position="323"/>
    </location>
</feature>
<proteinExistence type="predicted"/>
<protein>
    <recommendedName>
        <fullName evidence="2">N-acetyltransferase domain-containing protein</fullName>
    </recommendedName>
</protein>
<evidence type="ECO:0000256" key="1">
    <source>
        <dbReference type="SAM" id="SignalP"/>
    </source>
</evidence>
<name>A0A7S4EX32_CHRCT</name>
<dbReference type="EMBL" id="HBIZ01017133">
    <property type="protein sequence ID" value="CAE0758054.1"/>
    <property type="molecule type" value="Transcribed_RNA"/>
</dbReference>
<dbReference type="PANTHER" id="PTHR47443">
    <property type="entry name" value="ACYL-COA N-ACYLTRANSFERASES (NAT) SUPERFAMILY PROTEIN"/>
    <property type="match status" value="1"/>
</dbReference>
<dbReference type="SUPFAM" id="SSF55729">
    <property type="entry name" value="Acyl-CoA N-acyltransferases (Nat)"/>
    <property type="match status" value="1"/>
</dbReference>
<organism evidence="3">
    <name type="scientific">Chrysotila carterae</name>
    <name type="common">Marine alga</name>
    <name type="synonym">Syracosphaera carterae</name>
    <dbReference type="NCBI Taxonomy" id="13221"/>
    <lineage>
        <taxon>Eukaryota</taxon>
        <taxon>Haptista</taxon>
        <taxon>Haptophyta</taxon>
        <taxon>Prymnesiophyceae</taxon>
        <taxon>Isochrysidales</taxon>
        <taxon>Isochrysidaceae</taxon>
        <taxon>Chrysotila</taxon>
    </lineage>
</organism>
<dbReference type="PANTHER" id="PTHR47443:SF3">
    <property type="entry name" value="GCN5-RELATED N-ACETYLTRANSFERASE 4, CHLOROPLASTIC"/>
    <property type="match status" value="1"/>
</dbReference>
<reference evidence="3" key="1">
    <citation type="submission" date="2021-01" db="EMBL/GenBank/DDBJ databases">
        <authorList>
            <person name="Corre E."/>
            <person name="Pelletier E."/>
            <person name="Niang G."/>
            <person name="Scheremetjew M."/>
            <person name="Finn R."/>
            <person name="Kale V."/>
            <person name="Holt S."/>
            <person name="Cochrane G."/>
            <person name="Meng A."/>
            <person name="Brown T."/>
            <person name="Cohen L."/>
        </authorList>
    </citation>
    <scope>NUCLEOTIDE SEQUENCE</scope>
    <source>
        <strain evidence="3">CCMP645</strain>
    </source>
</reference>
<dbReference type="InterPro" id="IPR000182">
    <property type="entry name" value="GNAT_dom"/>
</dbReference>
<keyword evidence="1" id="KW-0732">Signal</keyword>
<feature type="signal peptide" evidence="1">
    <location>
        <begin position="1"/>
        <end position="27"/>
    </location>
</feature>
<evidence type="ECO:0000313" key="3">
    <source>
        <dbReference type="EMBL" id="CAE0758054.1"/>
    </source>
</evidence>
<dbReference type="PROSITE" id="PS51186">
    <property type="entry name" value="GNAT"/>
    <property type="match status" value="1"/>
</dbReference>
<accession>A0A7S4EX32</accession>